<dbReference type="EMBL" id="JAJSOF020000039">
    <property type="protein sequence ID" value="KAJ4426989.1"/>
    <property type="molecule type" value="Genomic_DNA"/>
</dbReference>
<reference evidence="1 2" key="1">
    <citation type="journal article" date="2022" name="Allergy">
        <title>Genome assembly and annotation of Periplaneta americana reveal a comprehensive cockroach allergen profile.</title>
        <authorList>
            <person name="Wang L."/>
            <person name="Xiong Q."/>
            <person name="Saelim N."/>
            <person name="Wang L."/>
            <person name="Nong W."/>
            <person name="Wan A.T."/>
            <person name="Shi M."/>
            <person name="Liu X."/>
            <person name="Cao Q."/>
            <person name="Hui J.H.L."/>
            <person name="Sookrung N."/>
            <person name="Leung T.F."/>
            <person name="Tungtrongchitr A."/>
            <person name="Tsui S.K.W."/>
        </authorList>
    </citation>
    <scope>NUCLEOTIDE SEQUENCE [LARGE SCALE GENOMIC DNA]</scope>
    <source>
        <strain evidence="1">PWHHKU_190912</strain>
    </source>
</reference>
<dbReference type="Proteomes" id="UP001148838">
    <property type="component" value="Unassembled WGS sequence"/>
</dbReference>
<protein>
    <submittedName>
        <fullName evidence="1">Uncharacterized protein</fullName>
    </submittedName>
</protein>
<organism evidence="1 2">
    <name type="scientific">Periplaneta americana</name>
    <name type="common">American cockroach</name>
    <name type="synonym">Blatta americana</name>
    <dbReference type="NCBI Taxonomy" id="6978"/>
    <lineage>
        <taxon>Eukaryota</taxon>
        <taxon>Metazoa</taxon>
        <taxon>Ecdysozoa</taxon>
        <taxon>Arthropoda</taxon>
        <taxon>Hexapoda</taxon>
        <taxon>Insecta</taxon>
        <taxon>Pterygota</taxon>
        <taxon>Neoptera</taxon>
        <taxon>Polyneoptera</taxon>
        <taxon>Dictyoptera</taxon>
        <taxon>Blattodea</taxon>
        <taxon>Blattoidea</taxon>
        <taxon>Blattidae</taxon>
        <taxon>Blattinae</taxon>
        <taxon>Periplaneta</taxon>
    </lineage>
</organism>
<accession>A0ABQ8RZ22</accession>
<keyword evidence="2" id="KW-1185">Reference proteome</keyword>
<sequence length="120" mass="13836">MCDSVHATIETKLKKREIYSPSGYVKSCRNARIKPKPYHVESLEHSFFKKYSSLTYITSIRPDTKLGAPVVVDIRCLKYEPDGSIQYKLKFFDNPDICQGELRSLQAQMMFSVCKTEGFQ</sequence>
<name>A0ABQ8RZ22_PERAM</name>
<proteinExistence type="predicted"/>
<gene>
    <name evidence="1" type="ORF">ANN_26788</name>
</gene>
<evidence type="ECO:0000313" key="2">
    <source>
        <dbReference type="Proteomes" id="UP001148838"/>
    </source>
</evidence>
<evidence type="ECO:0000313" key="1">
    <source>
        <dbReference type="EMBL" id="KAJ4426989.1"/>
    </source>
</evidence>
<comment type="caution">
    <text evidence="1">The sequence shown here is derived from an EMBL/GenBank/DDBJ whole genome shotgun (WGS) entry which is preliminary data.</text>
</comment>